<feature type="region of interest" description="Disordered" evidence="1">
    <location>
        <begin position="1"/>
        <end position="20"/>
    </location>
</feature>
<reference evidence="2 3" key="1">
    <citation type="submission" date="2024-02" db="EMBL/GenBank/DDBJ databases">
        <title>High-quality chromosome-scale genome assembly of Pensacola bahiagrass (Paspalum notatum Flugge var. saurae).</title>
        <authorList>
            <person name="Vega J.M."/>
            <person name="Podio M."/>
            <person name="Orjuela J."/>
            <person name="Siena L.A."/>
            <person name="Pessino S.C."/>
            <person name="Combes M.C."/>
            <person name="Mariac C."/>
            <person name="Albertini E."/>
            <person name="Pupilli F."/>
            <person name="Ortiz J.P.A."/>
            <person name="Leblanc O."/>
        </authorList>
    </citation>
    <scope>NUCLEOTIDE SEQUENCE [LARGE SCALE GENOMIC DNA]</scope>
    <source>
        <strain evidence="2">R1</strain>
        <tissue evidence="2">Leaf</tissue>
    </source>
</reference>
<evidence type="ECO:0000313" key="3">
    <source>
        <dbReference type="Proteomes" id="UP001341281"/>
    </source>
</evidence>
<dbReference type="AlphaFoldDB" id="A0AAQ3WY13"/>
<name>A0AAQ3WY13_PASNO</name>
<dbReference type="EMBL" id="CP144750">
    <property type="protein sequence ID" value="WVZ78657.1"/>
    <property type="molecule type" value="Genomic_DNA"/>
</dbReference>
<evidence type="ECO:0000313" key="2">
    <source>
        <dbReference type="EMBL" id="WVZ78657.1"/>
    </source>
</evidence>
<dbReference type="Proteomes" id="UP001341281">
    <property type="component" value="Chromosome 06"/>
</dbReference>
<evidence type="ECO:0000256" key="1">
    <source>
        <dbReference type="SAM" id="MobiDB-lite"/>
    </source>
</evidence>
<protein>
    <submittedName>
        <fullName evidence="2">Uncharacterized protein</fullName>
    </submittedName>
</protein>
<proteinExistence type="predicted"/>
<gene>
    <name evidence="2" type="ORF">U9M48_026336</name>
</gene>
<sequence length="83" mass="9056">MGLLGPCPTGPSRAKDKTEPLKPVLAQTIPRFTSVHPGTQPARRDAALVPRRRRRRLDRGPAVRLPCARSPAPLASPRPAHRV</sequence>
<feature type="region of interest" description="Disordered" evidence="1">
    <location>
        <begin position="34"/>
        <end position="83"/>
    </location>
</feature>
<feature type="compositionally biased region" description="Low complexity" evidence="1">
    <location>
        <begin position="60"/>
        <end position="83"/>
    </location>
</feature>
<accession>A0AAQ3WY13</accession>
<keyword evidence="3" id="KW-1185">Reference proteome</keyword>
<organism evidence="2 3">
    <name type="scientific">Paspalum notatum var. saurae</name>
    <dbReference type="NCBI Taxonomy" id="547442"/>
    <lineage>
        <taxon>Eukaryota</taxon>
        <taxon>Viridiplantae</taxon>
        <taxon>Streptophyta</taxon>
        <taxon>Embryophyta</taxon>
        <taxon>Tracheophyta</taxon>
        <taxon>Spermatophyta</taxon>
        <taxon>Magnoliopsida</taxon>
        <taxon>Liliopsida</taxon>
        <taxon>Poales</taxon>
        <taxon>Poaceae</taxon>
        <taxon>PACMAD clade</taxon>
        <taxon>Panicoideae</taxon>
        <taxon>Andropogonodae</taxon>
        <taxon>Paspaleae</taxon>
        <taxon>Paspalinae</taxon>
        <taxon>Paspalum</taxon>
    </lineage>
</organism>